<evidence type="ECO:0000313" key="2">
    <source>
        <dbReference type="EMBL" id="SSX22316.1"/>
    </source>
</evidence>
<dbReference type="PROSITE" id="PS50181">
    <property type="entry name" value="FBOX"/>
    <property type="match status" value="1"/>
</dbReference>
<dbReference type="AlphaFoldDB" id="A0A336LW82"/>
<name>A0A336LW82_CULSO</name>
<accession>A0A336LW82</accession>
<sequence length="603" mass="69953">MEEGSSISMINLPDVILLDVFTLLNHPSRLNCRLVCHHWLYLLDTSKRFQLDRHLYLSDCLLGVHEPPISVLMESNLTFSSLKFGKCHLSSKLEELSDFFDKMCETVIDLDLTDFKCEIYGNIFVIFEKFKNLKILRLSLSYQNKMWEKMLEYLESQKYKESCLNPIDELILSDLSGDANIFERFLNVMPPVKKLSIKSLSGFKDMSKLLKSHGDLIKNVGPNVITIYHSANRVAEDAVLKELKSLSSQLQLESLECGWRVDDYNSTSINDFLSTQKILKSVSLECYGDIPVDLYQNLTKLTVRFDDTITSFHKLMPLKKLKYLDFCISENYRDAEYRDIHPCFFGHEKIPISTLETLFVKTGPRKYIYFTRDRPGKSCTQCWRTMLESFPNINSLKFCHHKFVPEIIELIMKNGQNFKQLILINLRYNECFLTKWNDMPRLEHLELWQATKISVEGIVNLSRKCPSLRRLRLLGGLHGPGKHDQVMKTICLNFCNLEVLEIDFDGIGLSKNAFGFLCLLRDLKVLGLGDHEKAELSEAQQMILFKNLPKLKVIHDIGSDSNTVSRIEFLELIKNESKYTKLMEKEFLGESKWKKIIKMLKGH</sequence>
<evidence type="ECO:0000259" key="1">
    <source>
        <dbReference type="PROSITE" id="PS50181"/>
    </source>
</evidence>
<dbReference type="SMART" id="SM00256">
    <property type="entry name" value="FBOX"/>
    <property type="match status" value="1"/>
</dbReference>
<gene>
    <name evidence="2" type="primary">CSON006521</name>
</gene>
<dbReference type="InterPro" id="IPR032675">
    <property type="entry name" value="LRR_dom_sf"/>
</dbReference>
<dbReference type="Gene3D" id="1.20.1280.50">
    <property type="match status" value="1"/>
</dbReference>
<feature type="domain" description="F-box" evidence="1">
    <location>
        <begin position="6"/>
        <end position="52"/>
    </location>
</feature>
<dbReference type="Gene3D" id="3.80.10.10">
    <property type="entry name" value="Ribonuclease Inhibitor"/>
    <property type="match status" value="1"/>
</dbReference>
<dbReference type="Pfam" id="PF00646">
    <property type="entry name" value="F-box"/>
    <property type="match status" value="1"/>
</dbReference>
<reference evidence="2" key="1">
    <citation type="submission" date="2018-07" db="EMBL/GenBank/DDBJ databases">
        <authorList>
            <person name="Quirk P.G."/>
            <person name="Krulwich T.A."/>
        </authorList>
    </citation>
    <scope>NUCLEOTIDE SEQUENCE</scope>
</reference>
<dbReference type="VEuPathDB" id="VectorBase:CSON006521"/>
<dbReference type="SUPFAM" id="SSF52047">
    <property type="entry name" value="RNI-like"/>
    <property type="match status" value="1"/>
</dbReference>
<dbReference type="EMBL" id="UFQT01000244">
    <property type="protein sequence ID" value="SSX22316.1"/>
    <property type="molecule type" value="Genomic_DNA"/>
</dbReference>
<proteinExistence type="predicted"/>
<protein>
    <submittedName>
        <fullName evidence="2">CSON006521 protein</fullName>
    </submittedName>
</protein>
<dbReference type="InterPro" id="IPR001810">
    <property type="entry name" value="F-box_dom"/>
</dbReference>
<organism evidence="2">
    <name type="scientific">Culicoides sonorensis</name>
    <name type="common">Biting midge</name>
    <dbReference type="NCBI Taxonomy" id="179676"/>
    <lineage>
        <taxon>Eukaryota</taxon>
        <taxon>Metazoa</taxon>
        <taxon>Ecdysozoa</taxon>
        <taxon>Arthropoda</taxon>
        <taxon>Hexapoda</taxon>
        <taxon>Insecta</taxon>
        <taxon>Pterygota</taxon>
        <taxon>Neoptera</taxon>
        <taxon>Endopterygota</taxon>
        <taxon>Diptera</taxon>
        <taxon>Nematocera</taxon>
        <taxon>Chironomoidea</taxon>
        <taxon>Ceratopogonidae</taxon>
        <taxon>Ceratopogoninae</taxon>
        <taxon>Culicoides</taxon>
        <taxon>Monoculicoides</taxon>
    </lineage>
</organism>